<dbReference type="PANTHER" id="PTHR42085:SF2">
    <property type="entry name" value="F-BOX DOMAIN-CONTAINING PROTEIN"/>
    <property type="match status" value="1"/>
</dbReference>
<feature type="region of interest" description="Disordered" evidence="1">
    <location>
        <begin position="270"/>
        <end position="325"/>
    </location>
</feature>
<dbReference type="InterPro" id="IPR056632">
    <property type="entry name" value="DUF7730"/>
</dbReference>
<evidence type="ECO:0000313" key="3">
    <source>
        <dbReference type="EMBL" id="KAK8001761.1"/>
    </source>
</evidence>
<organism evidence="3 4">
    <name type="scientific">Apiospora marii</name>
    <dbReference type="NCBI Taxonomy" id="335849"/>
    <lineage>
        <taxon>Eukaryota</taxon>
        <taxon>Fungi</taxon>
        <taxon>Dikarya</taxon>
        <taxon>Ascomycota</taxon>
        <taxon>Pezizomycotina</taxon>
        <taxon>Sordariomycetes</taxon>
        <taxon>Xylariomycetidae</taxon>
        <taxon>Amphisphaeriales</taxon>
        <taxon>Apiosporaceae</taxon>
        <taxon>Apiospora</taxon>
    </lineage>
</organism>
<sequence>MDQPQQPHPTFLNLPREIRDKIYHLLFAQPQPIDCYHVWFTTPRRLRRQLAREGADDNPDCCGRWAYGCGTHYEARLRPHGTALLRTCRRVHDEGTEVLYGRNVFAVALEQRCVFLRLFGVGERNLQLVRHVKLTAYTDYHGYYITRDPDDDLPRGDGHWGATPWEFFGGAPPVGDDHARAAGWRALMGGELRTLEVAALVPNWAHHRGWPVWVGQLEHVLRTIGDAVPEDAEVTVDDNRSLFLCDAVDRCFSARGKGFRRVRLPEGDAHYDKQDGRFDPDDVGGAPLDCEGRPVPEGVLERLPSHPVEALPSALFGEDDDESRR</sequence>
<dbReference type="InterPro" id="IPR038883">
    <property type="entry name" value="AN11006-like"/>
</dbReference>
<evidence type="ECO:0000313" key="4">
    <source>
        <dbReference type="Proteomes" id="UP001396898"/>
    </source>
</evidence>
<dbReference type="PANTHER" id="PTHR42085">
    <property type="entry name" value="F-BOX DOMAIN-CONTAINING PROTEIN"/>
    <property type="match status" value="1"/>
</dbReference>
<proteinExistence type="predicted"/>
<dbReference type="Proteomes" id="UP001396898">
    <property type="component" value="Unassembled WGS sequence"/>
</dbReference>
<feature type="compositionally biased region" description="Basic and acidic residues" evidence="1">
    <location>
        <begin position="270"/>
        <end position="280"/>
    </location>
</feature>
<comment type="caution">
    <text evidence="3">The sequence shown here is derived from an EMBL/GenBank/DDBJ whole genome shotgun (WGS) entry which is preliminary data.</text>
</comment>
<evidence type="ECO:0000259" key="2">
    <source>
        <dbReference type="Pfam" id="PF24864"/>
    </source>
</evidence>
<protein>
    <recommendedName>
        <fullName evidence="2">DUF7730 domain-containing protein</fullName>
    </recommendedName>
</protein>
<feature type="compositionally biased region" description="Basic and acidic residues" evidence="1">
    <location>
        <begin position="290"/>
        <end position="304"/>
    </location>
</feature>
<dbReference type="Pfam" id="PF24864">
    <property type="entry name" value="DUF7730"/>
    <property type="match status" value="1"/>
</dbReference>
<evidence type="ECO:0000256" key="1">
    <source>
        <dbReference type="SAM" id="MobiDB-lite"/>
    </source>
</evidence>
<name>A0ABR1R7I0_9PEZI</name>
<keyword evidence="4" id="KW-1185">Reference proteome</keyword>
<gene>
    <name evidence="3" type="ORF">PG991_013983</name>
</gene>
<accession>A0ABR1R7I0</accession>
<feature type="domain" description="DUF7730" evidence="2">
    <location>
        <begin position="6"/>
        <end position="170"/>
    </location>
</feature>
<reference evidence="3 4" key="1">
    <citation type="submission" date="2023-01" db="EMBL/GenBank/DDBJ databases">
        <title>Analysis of 21 Apiospora genomes using comparative genomics revels a genus with tremendous synthesis potential of carbohydrate active enzymes and secondary metabolites.</title>
        <authorList>
            <person name="Sorensen T."/>
        </authorList>
    </citation>
    <scope>NUCLEOTIDE SEQUENCE [LARGE SCALE GENOMIC DNA]</scope>
    <source>
        <strain evidence="3 4">CBS 20057</strain>
    </source>
</reference>
<dbReference type="EMBL" id="JAQQWI010000018">
    <property type="protein sequence ID" value="KAK8001761.1"/>
    <property type="molecule type" value="Genomic_DNA"/>
</dbReference>